<dbReference type="Gene3D" id="2.40.50.40">
    <property type="match status" value="1"/>
</dbReference>
<organism evidence="2 3">
    <name type="scientific">Meloidogyne enterolobii</name>
    <name type="common">Root-knot nematode worm</name>
    <name type="synonym">Meloidogyne mayaguensis</name>
    <dbReference type="NCBI Taxonomy" id="390850"/>
    <lineage>
        <taxon>Eukaryota</taxon>
        <taxon>Metazoa</taxon>
        <taxon>Ecdysozoa</taxon>
        <taxon>Nematoda</taxon>
        <taxon>Chromadorea</taxon>
        <taxon>Rhabditida</taxon>
        <taxon>Tylenchina</taxon>
        <taxon>Tylenchomorpha</taxon>
        <taxon>Tylenchoidea</taxon>
        <taxon>Meloidogynidae</taxon>
        <taxon>Meloidogyninae</taxon>
        <taxon>Meloidogyne</taxon>
    </lineage>
</organism>
<dbReference type="EMBL" id="CAJEWN010001429">
    <property type="protein sequence ID" value="CAD2197407.1"/>
    <property type="molecule type" value="Genomic_DNA"/>
</dbReference>
<sequence length="362" mass="42771">MADYIRLLDDLYNNPKSPAAYSGIDSLWYEARKTFKHIPRNVIKDYLEGHRTYTLMRPKRVRFPRSRTIAAGFMTDVQVDLADLQALSRHNKGYRYLLVGIDVLSKRIFTVNLKSKKSDDMVESFRQLISQMPMKPHRIFSDKGTEFKNRQLKEYFEKEEIDKHEATHSSVKASLAERAIRNLKQRLYRYFSQNKTLKWIDIVQKIVYGINKSRCRVHGMRPIDINFENAQEIWQKMYGGIFSNKNKNSISKLSKGDFVRMSVGKGTFDKGYLPNWSDEILEVDKVKNQSTPLLYKLKDDKGEKFKGSFYSHELSKVRKDRETEYRIEKVYRKRKRADGTKELLVKFIGYPDREWISESQLV</sequence>
<dbReference type="InterPro" id="IPR016197">
    <property type="entry name" value="Chromo-like_dom_sf"/>
</dbReference>
<dbReference type="SUPFAM" id="SSF53098">
    <property type="entry name" value="Ribonuclease H-like"/>
    <property type="match status" value="1"/>
</dbReference>
<feature type="domain" description="Integrase catalytic" evidence="1">
    <location>
        <begin position="60"/>
        <end position="230"/>
    </location>
</feature>
<evidence type="ECO:0000313" key="2">
    <source>
        <dbReference type="EMBL" id="CAD2197407.1"/>
    </source>
</evidence>
<dbReference type="InterPro" id="IPR001584">
    <property type="entry name" value="Integrase_cat-core"/>
</dbReference>
<dbReference type="Gene3D" id="3.30.420.10">
    <property type="entry name" value="Ribonuclease H-like superfamily/Ribonuclease H"/>
    <property type="match status" value="1"/>
</dbReference>
<proteinExistence type="predicted"/>
<protein>
    <recommendedName>
        <fullName evidence="1">Integrase catalytic domain-containing protein</fullName>
    </recommendedName>
</protein>
<dbReference type="PANTHER" id="PTHR46585:SF1">
    <property type="entry name" value="CHROMO DOMAIN-CONTAINING PROTEIN"/>
    <property type="match status" value="1"/>
</dbReference>
<dbReference type="InterPro" id="IPR012337">
    <property type="entry name" value="RNaseH-like_sf"/>
</dbReference>
<dbReference type="PROSITE" id="PS50994">
    <property type="entry name" value="INTEGRASE"/>
    <property type="match status" value="1"/>
</dbReference>
<dbReference type="PANTHER" id="PTHR46585">
    <property type="entry name" value="INTEGRASE CORE DOMAIN CONTAINING PROTEIN"/>
    <property type="match status" value="1"/>
</dbReference>
<dbReference type="GO" id="GO:0015074">
    <property type="term" value="P:DNA integration"/>
    <property type="evidence" value="ECO:0007669"/>
    <property type="project" value="InterPro"/>
</dbReference>
<dbReference type="AlphaFoldDB" id="A0A6V7XEP6"/>
<accession>A0A6V7XEP6</accession>
<evidence type="ECO:0000259" key="1">
    <source>
        <dbReference type="PROSITE" id="PS50994"/>
    </source>
</evidence>
<gene>
    <name evidence="2" type="ORF">MENT_LOCUS50647</name>
</gene>
<dbReference type="GO" id="GO:0003676">
    <property type="term" value="F:nucleic acid binding"/>
    <property type="evidence" value="ECO:0007669"/>
    <property type="project" value="InterPro"/>
</dbReference>
<dbReference type="InterPro" id="IPR036397">
    <property type="entry name" value="RNaseH_sf"/>
</dbReference>
<evidence type="ECO:0000313" key="3">
    <source>
        <dbReference type="Proteomes" id="UP000580250"/>
    </source>
</evidence>
<comment type="caution">
    <text evidence="2">The sequence shown here is derived from an EMBL/GenBank/DDBJ whole genome shotgun (WGS) entry which is preliminary data.</text>
</comment>
<dbReference type="SUPFAM" id="SSF54160">
    <property type="entry name" value="Chromo domain-like"/>
    <property type="match status" value="1"/>
</dbReference>
<dbReference type="Proteomes" id="UP000580250">
    <property type="component" value="Unassembled WGS sequence"/>
</dbReference>
<dbReference type="OrthoDB" id="6410983at2759"/>
<reference evidence="2 3" key="1">
    <citation type="submission" date="2020-08" db="EMBL/GenBank/DDBJ databases">
        <authorList>
            <person name="Koutsovoulos G."/>
            <person name="Danchin GJ E."/>
        </authorList>
    </citation>
    <scope>NUCLEOTIDE SEQUENCE [LARGE SCALE GENOMIC DNA]</scope>
</reference>
<name>A0A6V7XEP6_MELEN</name>